<gene>
    <name evidence="2" type="ORF">E1292_14305</name>
</gene>
<keyword evidence="3" id="KW-1185">Reference proteome</keyword>
<feature type="domain" description="Integrase catalytic" evidence="1">
    <location>
        <begin position="77"/>
        <end position="127"/>
    </location>
</feature>
<proteinExistence type="predicted"/>
<comment type="caution">
    <text evidence="2">The sequence shown here is derived from an EMBL/GenBank/DDBJ whole genome shotgun (WGS) entry which is preliminary data.</text>
</comment>
<dbReference type="AlphaFoldDB" id="A0A4R4VS62"/>
<dbReference type="Proteomes" id="UP000295258">
    <property type="component" value="Unassembled WGS sequence"/>
</dbReference>
<dbReference type="EMBL" id="SMKO01000029">
    <property type="protein sequence ID" value="TDD06977.1"/>
    <property type="molecule type" value="Genomic_DNA"/>
</dbReference>
<evidence type="ECO:0000313" key="3">
    <source>
        <dbReference type="Proteomes" id="UP000295258"/>
    </source>
</evidence>
<sequence>MSKNSRVDFQVEQGGDLVEHLVLDGVLDLVQPVHRPVAGVVGAGGQAVDVGAWADPVRGGQCGGILAALAMDPLVVGELEVEFVHRQRFRTRAEARLKIATWVADFYNVKRRNSANDGLSPVTFERQMIEKRQASSALLRAAVA</sequence>
<reference evidence="2 3" key="1">
    <citation type="submission" date="2019-03" db="EMBL/GenBank/DDBJ databases">
        <title>Draft genome sequences of novel Actinobacteria.</title>
        <authorList>
            <person name="Sahin N."/>
            <person name="Ay H."/>
            <person name="Saygin H."/>
        </authorList>
    </citation>
    <scope>NUCLEOTIDE SEQUENCE [LARGE SCALE GENOMIC DNA]</scope>
    <source>
        <strain evidence="2 3">KC310</strain>
    </source>
</reference>
<dbReference type="GO" id="GO:0015074">
    <property type="term" value="P:DNA integration"/>
    <property type="evidence" value="ECO:0007669"/>
    <property type="project" value="InterPro"/>
</dbReference>
<dbReference type="Pfam" id="PF13333">
    <property type="entry name" value="rve_2"/>
    <property type="match status" value="1"/>
</dbReference>
<evidence type="ECO:0000259" key="1">
    <source>
        <dbReference type="Pfam" id="PF13333"/>
    </source>
</evidence>
<dbReference type="InterPro" id="IPR001584">
    <property type="entry name" value="Integrase_cat-core"/>
</dbReference>
<organism evidence="2 3">
    <name type="scientific">Nonomuraea deserti</name>
    <dbReference type="NCBI Taxonomy" id="1848322"/>
    <lineage>
        <taxon>Bacteria</taxon>
        <taxon>Bacillati</taxon>
        <taxon>Actinomycetota</taxon>
        <taxon>Actinomycetes</taxon>
        <taxon>Streptosporangiales</taxon>
        <taxon>Streptosporangiaceae</taxon>
        <taxon>Nonomuraea</taxon>
    </lineage>
</organism>
<protein>
    <recommendedName>
        <fullName evidence="1">Integrase catalytic domain-containing protein</fullName>
    </recommendedName>
</protein>
<evidence type="ECO:0000313" key="2">
    <source>
        <dbReference type="EMBL" id="TDD06977.1"/>
    </source>
</evidence>
<accession>A0A4R4VS62</accession>
<name>A0A4R4VS62_9ACTN</name>